<keyword evidence="11" id="KW-0413">Isomerase</keyword>
<evidence type="ECO:0000256" key="4">
    <source>
        <dbReference type="ARBA" id="ARBA00022692"/>
    </source>
</evidence>
<evidence type="ECO:0000256" key="11">
    <source>
        <dbReference type="PROSITE-ProRule" id="PRU00278"/>
    </source>
</evidence>
<dbReference type="Proteomes" id="UP000215215">
    <property type="component" value="Unassembled WGS sequence"/>
</dbReference>
<dbReference type="GO" id="GO:0003755">
    <property type="term" value="F:peptidyl-prolyl cis-trans isomerase activity"/>
    <property type="evidence" value="ECO:0007669"/>
    <property type="project" value="UniProtKB-KW"/>
</dbReference>
<keyword evidence="7" id="KW-0143">Chaperone</keyword>
<evidence type="ECO:0000256" key="2">
    <source>
        <dbReference type="ARBA" id="ARBA00022475"/>
    </source>
</evidence>
<proteinExistence type="inferred from homology"/>
<evidence type="ECO:0000256" key="1">
    <source>
        <dbReference type="ARBA" id="ARBA00004382"/>
    </source>
</evidence>
<dbReference type="SUPFAM" id="SSF54534">
    <property type="entry name" value="FKBP-like"/>
    <property type="match status" value="1"/>
</dbReference>
<evidence type="ECO:0000256" key="7">
    <source>
        <dbReference type="ARBA" id="ARBA00023186"/>
    </source>
</evidence>
<evidence type="ECO:0000256" key="12">
    <source>
        <dbReference type="SAM" id="Phobius"/>
    </source>
</evidence>
<keyword evidence="3" id="KW-0997">Cell inner membrane</keyword>
<evidence type="ECO:0000313" key="14">
    <source>
        <dbReference type="EMBL" id="OYD16379.1"/>
    </source>
</evidence>
<organism evidence="14 15">
    <name type="scientific">candidate division WOR-3 bacterium JGI_Cruoil_03_44_89</name>
    <dbReference type="NCBI Taxonomy" id="1973748"/>
    <lineage>
        <taxon>Bacteria</taxon>
        <taxon>Bacteria division WOR-3</taxon>
    </lineage>
</organism>
<gene>
    <name evidence="14" type="ORF">CH333_03520</name>
</gene>
<comment type="caution">
    <text evidence="14">The sequence shown here is derived from an EMBL/GenBank/DDBJ whole genome shotgun (WGS) entry which is preliminary data.</text>
</comment>
<dbReference type="PANTHER" id="PTHR47529">
    <property type="entry name" value="PEPTIDYL-PROLYL CIS-TRANS ISOMERASE D"/>
    <property type="match status" value="1"/>
</dbReference>
<dbReference type="Pfam" id="PF00639">
    <property type="entry name" value="Rotamase"/>
    <property type="match status" value="1"/>
</dbReference>
<keyword evidence="2" id="KW-1003">Cell membrane</keyword>
<dbReference type="InterPro" id="IPR046357">
    <property type="entry name" value="PPIase_dom_sf"/>
</dbReference>
<dbReference type="EMBL" id="NOZQ01000069">
    <property type="protein sequence ID" value="OYD16379.1"/>
    <property type="molecule type" value="Genomic_DNA"/>
</dbReference>
<reference evidence="14 15" key="1">
    <citation type="submission" date="2017-07" db="EMBL/GenBank/DDBJ databases">
        <title>Recovery of genomes from metagenomes via a dereplication, aggregation, and scoring strategy.</title>
        <authorList>
            <person name="Sieber C.M."/>
            <person name="Probst A.J."/>
            <person name="Sharrar A."/>
            <person name="Thomas B.C."/>
            <person name="Hess M."/>
            <person name="Tringe S.G."/>
            <person name="Banfield J.F."/>
        </authorList>
    </citation>
    <scope>NUCLEOTIDE SEQUENCE [LARGE SCALE GENOMIC DNA]</scope>
    <source>
        <strain evidence="14">JGI_Cruoil_03_44_89</strain>
    </source>
</reference>
<evidence type="ECO:0000256" key="8">
    <source>
        <dbReference type="ARBA" id="ARBA00038408"/>
    </source>
</evidence>
<evidence type="ECO:0000259" key="13">
    <source>
        <dbReference type="PROSITE" id="PS50198"/>
    </source>
</evidence>
<keyword evidence="11" id="KW-0697">Rotamase</keyword>
<keyword evidence="4 12" id="KW-0812">Transmembrane</keyword>
<feature type="domain" description="PpiC" evidence="13">
    <location>
        <begin position="223"/>
        <end position="323"/>
    </location>
</feature>
<dbReference type="PANTHER" id="PTHR47529:SF1">
    <property type="entry name" value="PERIPLASMIC CHAPERONE PPID"/>
    <property type="match status" value="1"/>
</dbReference>
<dbReference type="InterPro" id="IPR027304">
    <property type="entry name" value="Trigger_fact/SurA_dom_sf"/>
</dbReference>
<evidence type="ECO:0000256" key="10">
    <source>
        <dbReference type="ARBA" id="ARBA00042775"/>
    </source>
</evidence>
<protein>
    <recommendedName>
        <fullName evidence="9">Periplasmic chaperone PpiD</fullName>
    </recommendedName>
    <alternativeName>
        <fullName evidence="10">Periplasmic folding chaperone</fullName>
    </alternativeName>
</protein>
<dbReference type="InterPro" id="IPR000297">
    <property type="entry name" value="PPIase_PpiC"/>
</dbReference>
<feature type="transmembrane region" description="Helical" evidence="12">
    <location>
        <begin position="12"/>
        <end position="30"/>
    </location>
</feature>
<sequence length="571" mass="66596">MIQKLRKQITVFLWFAVAIFVAFIFFQWGMRFTSSRSLTERQKGIIAKVNGRPVSSVAYNNLVANYVEMGYTEDESGDSAFKSLVEATILREFYETAKLLPSDKEIIEVIKTSPPPEILEDTLFYTNGNFDYAKYGEILKNPQNVNYFRQYETWIKNALPRQRLSTYLLSTVQPITEISEYLKRNIVFTAEYGEVYIENMPVEFTEEDLREYYKREKDCFKRPRYKLVKFVKFDLSPSLEDERLLMEEARDIMSQIESGVSFDTLAYRFTDDVKTKRDFGYLGFIKWGEIERKLEDVIFSMSKDEVKGPIKTEEGVYILKCKSRRRNSVEISQIFLKFTPSYETRNTVMGKAFSFIDLAGENGFEETAEDMNLEVRTVTDNRADNMDISSFLLNAKKGKISQPVPRMNGIYVLIYEGELPEVLPPYDDIKKEVREKFLEEKREKIARGRLSKVKKEVEGGKSLVGTLKDCGIAHRIAKNFTITDPPAVLPTEPAFYGALWAMNEGDLSGPVMGRKYCYIIKCIKKKQPEKEQLKKEFGDFQVEMWREERDKIFDEWLKAQIARAKIEDFRY</sequence>
<evidence type="ECO:0000256" key="3">
    <source>
        <dbReference type="ARBA" id="ARBA00022519"/>
    </source>
</evidence>
<keyword evidence="5 12" id="KW-1133">Transmembrane helix</keyword>
<dbReference type="AlphaFoldDB" id="A0A235BW80"/>
<dbReference type="InterPro" id="IPR052029">
    <property type="entry name" value="PpiD_chaperone"/>
</dbReference>
<dbReference type="PROSITE" id="PS50198">
    <property type="entry name" value="PPIC_PPIASE_2"/>
    <property type="match status" value="1"/>
</dbReference>
<dbReference type="Gene3D" id="3.10.50.40">
    <property type="match status" value="1"/>
</dbReference>
<comment type="subcellular location">
    <subcellularLocation>
        <location evidence="1">Cell inner membrane</location>
        <topology evidence="1">Single-pass type II membrane protein</topology>
        <orientation evidence="1">Periplasmic side</orientation>
    </subcellularLocation>
</comment>
<keyword evidence="6 12" id="KW-0472">Membrane</keyword>
<comment type="similarity">
    <text evidence="8">Belongs to the PpiD chaperone family.</text>
</comment>
<accession>A0A235BW80</accession>
<name>A0A235BW80_UNCW3</name>
<dbReference type="SUPFAM" id="SSF109998">
    <property type="entry name" value="Triger factor/SurA peptide-binding domain-like"/>
    <property type="match status" value="1"/>
</dbReference>
<evidence type="ECO:0000256" key="5">
    <source>
        <dbReference type="ARBA" id="ARBA00022989"/>
    </source>
</evidence>
<evidence type="ECO:0000256" key="9">
    <source>
        <dbReference type="ARBA" id="ARBA00040743"/>
    </source>
</evidence>
<evidence type="ECO:0000256" key="6">
    <source>
        <dbReference type="ARBA" id="ARBA00023136"/>
    </source>
</evidence>
<evidence type="ECO:0000313" key="15">
    <source>
        <dbReference type="Proteomes" id="UP000215215"/>
    </source>
</evidence>
<dbReference type="GO" id="GO:0005886">
    <property type="term" value="C:plasma membrane"/>
    <property type="evidence" value="ECO:0007669"/>
    <property type="project" value="UniProtKB-SubCell"/>
</dbReference>
<dbReference type="Pfam" id="PF13623">
    <property type="entry name" value="SurA_N_2"/>
    <property type="match status" value="1"/>
</dbReference>